<accession>A0ABV2PDE5</accession>
<evidence type="ECO:0000313" key="2">
    <source>
        <dbReference type="Proteomes" id="UP001549307"/>
    </source>
</evidence>
<gene>
    <name evidence="1" type="ORF">ABIE37_004328</name>
</gene>
<dbReference type="Proteomes" id="UP001549307">
    <property type="component" value="Unassembled WGS sequence"/>
</dbReference>
<proteinExistence type="predicted"/>
<protein>
    <submittedName>
        <fullName evidence="1">Uncharacterized protein</fullName>
    </submittedName>
</protein>
<name>A0ABV2PDE5_9MICC</name>
<comment type="caution">
    <text evidence="1">The sequence shown here is derived from an EMBL/GenBank/DDBJ whole genome shotgun (WGS) entry which is preliminary data.</text>
</comment>
<reference evidence="1 2" key="1">
    <citation type="submission" date="2024-06" db="EMBL/GenBank/DDBJ databases">
        <title>Sorghum-associated microbial communities from plants grown in Nebraska, USA.</title>
        <authorList>
            <person name="Schachtman D."/>
        </authorList>
    </citation>
    <scope>NUCLEOTIDE SEQUENCE [LARGE SCALE GENOMIC DNA]</scope>
    <source>
        <strain evidence="1 2">3552</strain>
    </source>
</reference>
<evidence type="ECO:0000313" key="1">
    <source>
        <dbReference type="EMBL" id="MET4542516.1"/>
    </source>
</evidence>
<keyword evidence="2" id="KW-1185">Reference proteome</keyword>
<organism evidence="1 2">
    <name type="scientific">Arthrobacter bambusae</name>
    <dbReference type="NCBI Taxonomy" id="1338426"/>
    <lineage>
        <taxon>Bacteria</taxon>
        <taxon>Bacillati</taxon>
        <taxon>Actinomycetota</taxon>
        <taxon>Actinomycetes</taxon>
        <taxon>Micrococcales</taxon>
        <taxon>Micrococcaceae</taxon>
        <taxon>Arthrobacter</taxon>
    </lineage>
</organism>
<dbReference type="EMBL" id="JBEPSN010000015">
    <property type="protein sequence ID" value="MET4542516.1"/>
    <property type="molecule type" value="Genomic_DNA"/>
</dbReference>
<sequence>MRTVSVAAAMVGEVAVLACLALPHTSASF</sequence>